<comment type="caution">
    <text evidence="4">The sequence shown here is derived from an EMBL/GenBank/DDBJ whole genome shotgun (WGS) entry which is preliminary data.</text>
</comment>
<evidence type="ECO:0000256" key="2">
    <source>
        <dbReference type="ARBA" id="ARBA00012729"/>
    </source>
</evidence>
<dbReference type="PANTHER" id="PTHR11177">
    <property type="entry name" value="CHITINASE"/>
    <property type="match status" value="1"/>
</dbReference>
<dbReference type="Proteomes" id="UP001303889">
    <property type="component" value="Unassembled WGS sequence"/>
</dbReference>
<dbReference type="InterPro" id="IPR050314">
    <property type="entry name" value="Glycosyl_Hydrlase_18"/>
</dbReference>
<dbReference type="InterPro" id="IPR017853">
    <property type="entry name" value="GH"/>
</dbReference>
<dbReference type="EMBL" id="MU855496">
    <property type="protein sequence ID" value="KAK3902649.1"/>
    <property type="molecule type" value="Genomic_DNA"/>
</dbReference>
<dbReference type="InterPro" id="IPR029070">
    <property type="entry name" value="Chitinase_insertion_sf"/>
</dbReference>
<dbReference type="InterPro" id="IPR001223">
    <property type="entry name" value="Glyco_hydro18_cat"/>
</dbReference>
<proteinExistence type="inferred from homology"/>
<reference evidence="4" key="1">
    <citation type="journal article" date="2023" name="Mol. Phylogenet. Evol.">
        <title>Genome-scale phylogeny and comparative genomics of the fungal order Sordariales.</title>
        <authorList>
            <person name="Hensen N."/>
            <person name="Bonometti L."/>
            <person name="Westerberg I."/>
            <person name="Brannstrom I.O."/>
            <person name="Guillou S."/>
            <person name="Cros-Aarteil S."/>
            <person name="Calhoun S."/>
            <person name="Haridas S."/>
            <person name="Kuo A."/>
            <person name="Mondo S."/>
            <person name="Pangilinan J."/>
            <person name="Riley R."/>
            <person name="LaButti K."/>
            <person name="Andreopoulos B."/>
            <person name="Lipzen A."/>
            <person name="Chen C."/>
            <person name="Yan M."/>
            <person name="Daum C."/>
            <person name="Ng V."/>
            <person name="Clum A."/>
            <person name="Steindorff A."/>
            <person name="Ohm R.A."/>
            <person name="Martin F."/>
            <person name="Silar P."/>
            <person name="Natvig D.O."/>
            <person name="Lalanne C."/>
            <person name="Gautier V."/>
            <person name="Ament-Velasquez S.L."/>
            <person name="Kruys A."/>
            <person name="Hutchinson M.I."/>
            <person name="Powell A.J."/>
            <person name="Barry K."/>
            <person name="Miller A.N."/>
            <person name="Grigoriev I.V."/>
            <person name="Debuchy R."/>
            <person name="Gladieux P."/>
            <person name="Hiltunen Thoren M."/>
            <person name="Johannesson H."/>
        </authorList>
    </citation>
    <scope>NUCLEOTIDE SEQUENCE</scope>
    <source>
        <strain evidence="4">CBS 103.79</strain>
    </source>
</reference>
<dbReference type="SUPFAM" id="SSF51445">
    <property type="entry name" value="(Trans)glycosidases"/>
    <property type="match status" value="1"/>
</dbReference>
<dbReference type="Gene3D" id="3.10.50.10">
    <property type="match status" value="1"/>
</dbReference>
<comment type="similarity">
    <text evidence="1">Belongs to the glycosyl hydrolase 18 family. Chitinase class V subfamily.</text>
</comment>
<dbReference type="Gene3D" id="3.20.20.80">
    <property type="entry name" value="Glycosidases"/>
    <property type="match status" value="1"/>
</dbReference>
<sequence>MVYDSDAAVNYLVYDQKNWVSYDDHTTFQQNIDFANSRGLRGLFIWAIDQDTDDFAALKAITGTDITPSIDESDTLGGWNANQCWITPCGTGCQEGFIKLVRLNLDKDGRGCLNSGDNSQQRSLCCPPWGAPDPSTCKWHGTASACFGQCDPGEVLMSTDNFGDASWCRSGVKAFCCPATSGSAAVAACDWKSGKSCPSDLPQRVTYYGVTRWKSFCCPAESVFNNCAWHGDD</sequence>
<dbReference type="Pfam" id="PF00704">
    <property type="entry name" value="Glyco_hydro_18"/>
    <property type="match status" value="1"/>
</dbReference>
<protein>
    <recommendedName>
        <fullName evidence="2">chitinase</fullName>
        <ecNumber evidence="2">3.2.1.14</ecNumber>
    </recommendedName>
</protein>
<dbReference type="PROSITE" id="PS51910">
    <property type="entry name" value="GH18_2"/>
    <property type="match status" value="1"/>
</dbReference>
<reference evidence="4" key="2">
    <citation type="submission" date="2023-05" db="EMBL/GenBank/DDBJ databases">
        <authorList>
            <consortium name="Lawrence Berkeley National Laboratory"/>
            <person name="Steindorff A."/>
            <person name="Hensen N."/>
            <person name="Bonometti L."/>
            <person name="Westerberg I."/>
            <person name="Brannstrom I.O."/>
            <person name="Guillou S."/>
            <person name="Cros-Aarteil S."/>
            <person name="Calhoun S."/>
            <person name="Haridas S."/>
            <person name="Kuo A."/>
            <person name="Mondo S."/>
            <person name="Pangilinan J."/>
            <person name="Riley R."/>
            <person name="Labutti K."/>
            <person name="Andreopoulos B."/>
            <person name="Lipzen A."/>
            <person name="Chen C."/>
            <person name="Yanf M."/>
            <person name="Daum C."/>
            <person name="Ng V."/>
            <person name="Clum A."/>
            <person name="Ohm R."/>
            <person name="Martin F."/>
            <person name="Silar P."/>
            <person name="Natvig D."/>
            <person name="Lalanne C."/>
            <person name="Gautier V."/>
            <person name="Ament-Velasquez S.L."/>
            <person name="Kruys A."/>
            <person name="Hutchinson M.I."/>
            <person name="Powell A.J."/>
            <person name="Barry K."/>
            <person name="Miller A.N."/>
            <person name="Grigoriev I.V."/>
            <person name="Debuchy R."/>
            <person name="Gladieux P."/>
            <person name="Thoren M.H."/>
            <person name="Johannesson H."/>
        </authorList>
    </citation>
    <scope>NUCLEOTIDE SEQUENCE</scope>
    <source>
        <strain evidence="4">CBS 103.79</strain>
    </source>
</reference>
<gene>
    <name evidence="4" type="ORF">C8A05DRAFT_15315</name>
</gene>
<dbReference type="PANTHER" id="PTHR11177:SF397">
    <property type="entry name" value="CHITINASE"/>
    <property type="match status" value="1"/>
</dbReference>
<evidence type="ECO:0000259" key="3">
    <source>
        <dbReference type="PROSITE" id="PS51910"/>
    </source>
</evidence>
<dbReference type="EC" id="3.2.1.14" evidence="2"/>
<evidence type="ECO:0000256" key="1">
    <source>
        <dbReference type="ARBA" id="ARBA00008682"/>
    </source>
</evidence>
<dbReference type="GO" id="GO:0005975">
    <property type="term" value="P:carbohydrate metabolic process"/>
    <property type="evidence" value="ECO:0007669"/>
    <property type="project" value="InterPro"/>
</dbReference>
<dbReference type="AlphaFoldDB" id="A0AAN6ML70"/>
<keyword evidence="5" id="KW-1185">Reference proteome</keyword>
<name>A0AAN6ML70_9PEZI</name>
<organism evidence="4 5">
    <name type="scientific">Staphylotrichum tortipilum</name>
    <dbReference type="NCBI Taxonomy" id="2831512"/>
    <lineage>
        <taxon>Eukaryota</taxon>
        <taxon>Fungi</taxon>
        <taxon>Dikarya</taxon>
        <taxon>Ascomycota</taxon>
        <taxon>Pezizomycotina</taxon>
        <taxon>Sordariomycetes</taxon>
        <taxon>Sordariomycetidae</taxon>
        <taxon>Sordariales</taxon>
        <taxon>Chaetomiaceae</taxon>
        <taxon>Staphylotrichum</taxon>
    </lineage>
</organism>
<evidence type="ECO:0000313" key="5">
    <source>
        <dbReference type="Proteomes" id="UP001303889"/>
    </source>
</evidence>
<dbReference type="GO" id="GO:0008843">
    <property type="term" value="F:endochitinase activity"/>
    <property type="evidence" value="ECO:0007669"/>
    <property type="project" value="UniProtKB-EC"/>
</dbReference>
<feature type="domain" description="GH18" evidence="3">
    <location>
        <begin position="1"/>
        <end position="65"/>
    </location>
</feature>
<evidence type="ECO:0000313" key="4">
    <source>
        <dbReference type="EMBL" id="KAK3902649.1"/>
    </source>
</evidence>
<accession>A0AAN6ML70</accession>